<dbReference type="EMBL" id="NQBG01000094">
    <property type="protein sequence ID" value="OYG92372.1"/>
    <property type="molecule type" value="Genomic_DNA"/>
</dbReference>
<gene>
    <name evidence="1" type="ORF">CI727_15830</name>
</gene>
<evidence type="ECO:0000313" key="2">
    <source>
        <dbReference type="Proteomes" id="UP000215313"/>
    </source>
</evidence>
<comment type="caution">
    <text evidence="1">The sequence shown here is derived from an EMBL/GenBank/DDBJ whole genome shotgun (WGS) entry which is preliminary data.</text>
</comment>
<reference evidence="1 2" key="1">
    <citation type="submission" date="2017-08" db="EMBL/GenBank/DDBJ databases">
        <authorList>
            <person name="Fouts D."/>
            <person name="Sutton G."/>
            <person name="Nguyen K."/>
            <person name="Thamlikitkul V."/>
        </authorList>
    </citation>
    <scope>NUCLEOTIDE SEQUENCE [LARGE SCALE GENOMIC DNA]</scope>
    <source>
        <strain evidence="1 2">ECH+15</strain>
    </source>
</reference>
<dbReference type="Proteomes" id="UP000215313">
    <property type="component" value="Unassembled WGS sequence"/>
</dbReference>
<sequence>MENSMSITTILERERELDDLVKVCLDELEVIDIHGQIYSIPLSHLTNAEQVVHWVWKIAERGDFAMDVVRKFTEVASHHVGFDAKK</sequence>
<evidence type="ECO:0000313" key="1">
    <source>
        <dbReference type="EMBL" id="OYG92372.1"/>
    </source>
</evidence>
<protein>
    <submittedName>
        <fullName evidence="1">Uncharacterized protein</fullName>
    </submittedName>
</protein>
<dbReference type="AlphaFoldDB" id="A0AAE5K0S5"/>
<organism evidence="1 2">
    <name type="scientific">Shigella sonnei</name>
    <dbReference type="NCBI Taxonomy" id="624"/>
    <lineage>
        <taxon>Bacteria</taxon>
        <taxon>Pseudomonadati</taxon>
        <taxon>Pseudomonadota</taxon>
        <taxon>Gammaproteobacteria</taxon>
        <taxon>Enterobacterales</taxon>
        <taxon>Enterobacteriaceae</taxon>
        <taxon>Shigella</taxon>
    </lineage>
</organism>
<proteinExistence type="predicted"/>
<accession>A0AAE5K0S5</accession>
<name>A0AAE5K0S5_SHISO</name>